<keyword evidence="1" id="KW-0472">Membrane</keyword>
<accession>A0A914W546</accession>
<proteinExistence type="predicted"/>
<keyword evidence="1" id="KW-0812">Transmembrane</keyword>
<evidence type="ECO:0000313" key="3">
    <source>
        <dbReference type="Proteomes" id="UP000887566"/>
    </source>
</evidence>
<reference evidence="4" key="1">
    <citation type="submission" date="2022-11" db="UniProtKB">
        <authorList>
            <consortium name="WormBaseParasite"/>
        </authorList>
    </citation>
    <scope>IDENTIFICATION</scope>
</reference>
<feature type="signal peptide" evidence="2">
    <location>
        <begin position="1"/>
        <end position="21"/>
    </location>
</feature>
<keyword evidence="1" id="KW-1133">Transmembrane helix</keyword>
<feature type="chain" id="PRO_5036676767" evidence="2">
    <location>
        <begin position="22"/>
        <end position="165"/>
    </location>
</feature>
<dbReference type="AlphaFoldDB" id="A0A914W546"/>
<keyword evidence="3" id="KW-1185">Reference proteome</keyword>
<sequence>MALYAFLLSVIFASSFQLSATREKRDITLVNVDVNVDVVNIDLNKPPSNSIDSKKDVYGDAAFRPFRPEPAIFSQPLSTTNALPSSTAESELVEDDRFLPHPVHHIISLRVLVWFFYAAVCAVVLVFVVLAGNKRRSVVSKSKPVDERTIIVMETPTKMVSYGAV</sequence>
<organism evidence="3 4">
    <name type="scientific">Plectus sambesii</name>
    <dbReference type="NCBI Taxonomy" id="2011161"/>
    <lineage>
        <taxon>Eukaryota</taxon>
        <taxon>Metazoa</taxon>
        <taxon>Ecdysozoa</taxon>
        <taxon>Nematoda</taxon>
        <taxon>Chromadorea</taxon>
        <taxon>Plectida</taxon>
        <taxon>Plectina</taxon>
        <taxon>Plectoidea</taxon>
        <taxon>Plectidae</taxon>
        <taxon>Plectus</taxon>
    </lineage>
</organism>
<keyword evidence="2" id="KW-0732">Signal</keyword>
<dbReference type="Proteomes" id="UP000887566">
    <property type="component" value="Unplaced"/>
</dbReference>
<evidence type="ECO:0000313" key="4">
    <source>
        <dbReference type="WBParaSite" id="PSAMB.scaffold3164size19415.g20561.t1"/>
    </source>
</evidence>
<evidence type="ECO:0000256" key="2">
    <source>
        <dbReference type="SAM" id="SignalP"/>
    </source>
</evidence>
<dbReference type="WBParaSite" id="PSAMB.scaffold3164size19415.g20561.t1">
    <property type="protein sequence ID" value="PSAMB.scaffold3164size19415.g20561.t1"/>
    <property type="gene ID" value="PSAMB.scaffold3164size19415.g20561"/>
</dbReference>
<feature type="transmembrane region" description="Helical" evidence="1">
    <location>
        <begin position="111"/>
        <end position="132"/>
    </location>
</feature>
<name>A0A914W546_9BILA</name>
<protein>
    <submittedName>
        <fullName evidence="4">Transmembrane protein</fullName>
    </submittedName>
</protein>
<evidence type="ECO:0000256" key="1">
    <source>
        <dbReference type="SAM" id="Phobius"/>
    </source>
</evidence>